<reference evidence="1" key="2">
    <citation type="submission" date="2022-01" db="EMBL/GenBank/DDBJ databases">
        <authorList>
            <person name="Yamashiro T."/>
            <person name="Shiraishi A."/>
            <person name="Satake H."/>
            <person name="Nakayama K."/>
        </authorList>
    </citation>
    <scope>NUCLEOTIDE SEQUENCE</scope>
</reference>
<keyword evidence="2" id="KW-1185">Reference proteome</keyword>
<name>A0ABQ5G506_9ASTR</name>
<reference evidence="1" key="1">
    <citation type="journal article" date="2022" name="Int. J. Mol. Sci.">
        <title>Draft Genome of Tanacetum Coccineum: Genomic Comparison of Closely Related Tanacetum-Family Plants.</title>
        <authorList>
            <person name="Yamashiro T."/>
            <person name="Shiraishi A."/>
            <person name="Nakayama K."/>
            <person name="Satake H."/>
        </authorList>
    </citation>
    <scope>NUCLEOTIDE SEQUENCE</scope>
</reference>
<evidence type="ECO:0000313" key="2">
    <source>
        <dbReference type="Proteomes" id="UP001151760"/>
    </source>
</evidence>
<dbReference type="Proteomes" id="UP001151760">
    <property type="component" value="Unassembled WGS sequence"/>
</dbReference>
<organism evidence="1 2">
    <name type="scientific">Tanacetum coccineum</name>
    <dbReference type="NCBI Taxonomy" id="301880"/>
    <lineage>
        <taxon>Eukaryota</taxon>
        <taxon>Viridiplantae</taxon>
        <taxon>Streptophyta</taxon>
        <taxon>Embryophyta</taxon>
        <taxon>Tracheophyta</taxon>
        <taxon>Spermatophyta</taxon>
        <taxon>Magnoliopsida</taxon>
        <taxon>eudicotyledons</taxon>
        <taxon>Gunneridae</taxon>
        <taxon>Pentapetalae</taxon>
        <taxon>asterids</taxon>
        <taxon>campanulids</taxon>
        <taxon>Asterales</taxon>
        <taxon>Asteraceae</taxon>
        <taxon>Asteroideae</taxon>
        <taxon>Anthemideae</taxon>
        <taxon>Anthemidinae</taxon>
        <taxon>Tanacetum</taxon>
    </lineage>
</organism>
<gene>
    <name evidence="1" type="ORF">Tco_1029812</name>
</gene>
<proteinExistence type="predicted"/>
<accession>A0ABQ5G506</accession>
<dbReference type="EMBL" id="BQNB010018085">
    <property type="protein sequence ID" value="GJT70526.1"/>
    <property type="molecule type" value="Genomic_DNA"/>
</dbReference>
<comment type="caution">
    <text evidence="1">The sequence shown here is derived from an EMBL/GenBank/DDBJ whole genome shotgun (WGS) entry which is preliminary data.</text>
</comment>
<protein>
    <submittedName>
        <fullName evidence="1">Uncharacterized protein</fullName>
    </submittedName>
</protein>
<evidence type="ECO:0000313" key="1">
    <source>
        <dbReference type="EMBL" id="GJT70526.1"/>
    </source>
</evidence>
<sequence>MVMSLMIDIKAVLFVRTSRSAESNYLHTNPCRTRYFKTDPPGRMGDGCWGDGAIFSGLSHNRSCDEEREWRAQRGRGRLRGALRYGRACRSMAVGHCRQSTRALYCKLCQGMWRRTQLPRLWLHYNKIPMYLELADNAANSASADDHSICKDLFS</sequence>